<evidence type="ECO:0000256" key="1">
    <source>
        <dbReference type="SAM" id="Phobius"/>
    </source>
</evidence>
<accession>X0WM09</accession>
<feature type="transmembrane region" description="Helical" evidence="1">
    <location>
        <begin position="48"/>
        <end position="65"/>
    </location>
</feature>
<feature type="transmembrane region" description="Helical" evidence="1">
    <location>
        <begin position="85"/>
        <end position="107"/>
    </location>
</feature>
<name>X0WM09_9ZZZZ</name>
<gene>
    <name evidence="2" type="ORF">S01H1_35893</name>
</gene>
<feature type="non-terminal residue" evidence="2">
    <location>
        <position position="162"/>
    </location>
</feature>
<keyword evidence="1" id="KW-1133">Transmembrane helix</keyword>
<keyword evidence="1" id="KW-0472">Membrane</keyword>
<comment type="caution">
    <text evidence="2">The sequence shown here is derived from an EMBL/GenBank/DDBJ whole genome shotgun (WGS) entry which is preliminary data.</text>
</comment>
<protein>
    <submittedName>
        <fullName evidence="2">Uncharacterized protein</fullName>
    </submittedName>
</protein>
<feature type="transmembrane region" description="Helical" evidence="1">
    <location>
        <begin position="119"/>
        <end position="139"/>
    </location>
</feature>
<feature type="transmembrane region" description="Helical" evidence="1">
    <location>
        <begin position="14"/>
        <end position="36"/>
    </location>
</feature>
<evidence type="ECO:0000313" key="2">
    <source>
        <dbReference type="EMBL" id="GAG13746.1"/>
    </source>
</evidence>
<sequence>MAALSGNPDYLHGALWAVVAYGLVGLFAGLALGLIFSAVRAGRDAQSAYAFTWSLVFCSLAWFVTRYRLYRDLFHESIRTFSLQGLLFNGGLLLAFAALFFLLFWLWRRPILRPISRALTSVACFLLVAVAAAVISFVARPGEELAVAPAGIPPGLEDAPNI</sequence>
<reference evidence="2" key="1">
    <citation type="journal article" date="2014" name="Front. Microbiol.">
        <title>High frequency of phylogenetically diverse reductive dehalogenase-homologous genes in deep subseafloor sedimentary metagenomes.</title>
        <authorList>
            <person name="Kawai M."/>
            <person name="Futagami T."/>
            <person name="Toyoda A."/>
            <person name="Takaki Y."/>
            <person name="Nishi S."/>
            <person name="Hori S."/>
            <person name="Arai W."/>
            <person name="Tsubouchi T."/>
            <person name="Morono Y."/>
            <person name="Uchiyama I."/>
            <person name="Ito T."/>
            <person name="Fujiyama A."/>
            <person name="Inagaki F."/>
            <person name="Takami H."/>
        </authorList>
    </citation>
    <scope>NUCLEOTIDE SEQUENCE</scope>
    <source>
        <strain evidence="2">Expedition CK06-06</strain>
    </source>
</reference>
<organism evidence="2">
    <name type="scientific">marine sediment metagenome</name>
    <dbReference type="NCBI Taxonomy" id="412755"/>
    <lineage>
        <taxon>unclassified sequences</taxon>
        <taxon>metagenomes</taxon>
        <taxon>ecological metagenomes</taxon>
    </lineage>
</organism>
<proteinExistence type="predicted"/>
<keyword evidence="1" id="KW-0812">Transmembrane</keyword>
<dbReference type="EMBL" id="BARS01022448">
    <property type="protein sequence ID" value="GAG13746.1"/>
    <property type="molecule type" value="Genomic_DNA"/>
</dbReference>
<dbReference type="AlphaFoldDB" id="X0WM09"/>